<evidence type="ECO:0008006" key="3">
    <source>
        <dbReference type="Google" id="ProtNLM"/>
    </source>
</evidence>
<keyword evidence="2" id="KW-1185">Reference proteome</keyword>
<gene>
    <name evidence="1" type="ORF">ACFSCX_17770</name>
</gene>
<comment type="caution">
    <text evidence="1">The sequence shown here is derived from an EMBL/GenBank/DDBJ whole genome shotgun (WGS) entry which is preliminary data.</text>
</comment>
<organism evidence="1 2">
    <name type="scientific">Bacillus salitolerans</name>
    <dbReference type="NCBI Taxonomy" id="1437434"/>
    <lineage>
        <taxon>Bacteria</taxon>
        <taxon>Bacillati</taxon>
        <taxon>Bacillota</taxon>
        <taxon>Bacilli</taxon>
        <taxon>Bacillales</taxon>
        <taxon>Bacillaceae</taxon>
        <taxon>Bacillus</taxon>
    </lineage>
</organism>
<dbReference type="Proteomes" id="UP001597214">
    <property type="component" value="Unassembled WGS sequence"/>
</dbReference>
<name>A0ABW4LTF2_9BACI</name>
<dbReference type="EMBL" id="JBHUEM010000045">
    <property type="protein sequence ID" value="MFD1738375.1"/>
    <property type="molecule type" value="Genomic_DNA"/>
</dbReference>
<sequence length="211" mass="24403">MISFMDFNLYNEIKTGRGNSGLLSIDFINHKFDKQGDVTSLFIKRDILTLHEAISFVWKLPYGRNSQRDQYSLVLTENRGTCSTKHALLAALCLEQKIPITLMCGIYEMNEENTKGVGGVLDSHHLSYIPEAHCYLYYEGERIDITTFNDNPLNFPYIIKKEISLQPDEIGEKKLAFHQAYVKEWQSSMTSLFSFEQLWNIREQCIKALSQ</sequence>
<proteinExistence type="predicted"/>
<dbReference type="RefSeq" id="WP_377929585.1">
    <property type="nucleotide sequence ID" value="NZ_JBHUEM010000045.1"/>
</dbReference>
<reference evidence="2" key="1">
    <citation type="journal article" date="2019" name="Int. J. Syst. Evol. Microbiol.">
        <title>The Global Catalogue of Microorganisms (GCM) 10K type strain sequencing project: providing services to taxonomists for standard genome sequencing and annotation.</title>
        <authorList>
            <consortium name="The Broad Institute Genomics Platform"/>
            <consortium name="The Broad Institute Genome Sequencing Center for Infectious Disease"/>
            <person name="Wu L."/>
            <person name="Ma J."/>
        </authorList>
    </citation>
    <scope>NUCLEOTIDE SEQUENCE [LARGE SCALE GENOMIC DNA]</scope>
    <source>
        <strain evidence="2">CCUG 49339</strain>
    </source>
</reference>
<accession>A0ABW4LTF2</accession>
<protein>
    <recommendedName>
        <fullName evidence="3">Transglutaminase-like domain-containing protein</fullName>
    </recommendedName>
</protein>
<evidence type="ECO:0000313" key="1">
    <source>
        <dbReference type="EMBL" id="MFD1738375.1"/>
    </source>
</evidence>
<evidence type="ECO:0000313" key="2">
    <source>
        <dbReference type="Proteomes" id="UP001597214"/>
    </source>
</evidence>